<sequence>MTELTMITEVSTTQKAVAITFDDGPNPIYTPEVLEIFEKAEGKATFFMIGEQMKDQPGIVKLAAEQGHEIGNHTYSHPKLSALTPAECLAEIESNEQIIRELTGQAPVVFRPPYLDYNQDTISIVESKGYSMIGALNLEAQDWEQPGVEHILSASRKSVRNGSILIFHDGYGDRSQTIQAVKKLVSELKSEGYQLLTVSELLNLA</sequence>
<accession>A0A561D678</accession>
<protein>
    <submittedName>
        <fullName evidence="2">Peptidoglycan/xylan/chitin deacetylase (PgdA/CDA1 family)</fullName>
    </submittedName>
</protein>
<organism evidence="2 3">
    <name type="scientific">Neobacillus bataviensis</name>
    <dbReference type="NCBI Taxonomy" id="220685"/>
    <lineage>
        <taxon>Bacteria</taxon>
        <taxon>Bacillati</taxon>
        <taxon>Bacillota</taxon>
        <taxon>Bacilli</taxon>
        <taxon>Bacillales</taxon>
        <taxon>Bacillaceae</taxon>
        <taxon>Neobacillus</taxon>
    </lineage>
</organism>
<dbReference type="EMBL" id="VIVN01000008">
    <property type="protein sequence ID" value="TWD98844.1"/>
    <property type="molecule type" value="Genomic_DNA"/>
</dbReference>
<dbReference type="CDD" id="cd10917">
    <property type="entry name" value="CE4_NodB_like_6s_7s"/>
    <property type="match status" value="1"/>
</dbReference>
<name>A0A561D678_9BACI</name>
<gene>
    <name evidence="2" type="ORF">FB550_10898</name>
</gene>
<dbReference type="PROSITE" id="PS51677">
    <property type="entry name" value="NODB"/>
    <property type="match status" value="1"/>
</dbReference>
<dbReference type="AlphaFoldDB" id="A0A561D678"/>
<evidence type="ECO:0000313" key="2">
    <source>
        <dbReference type="EMBL" id="TWD98844.1"/>
    </source>
</evidence>
<comment type="caution">
    <text evidence="2">The sequence shown here is derived from an EMBL/GenBank/DDBJ whole genome shotgun (WGS) entry which is preliminary data.</text>
</comment>
<reference evidence="2 3" key="1">
    <citation type="submission" date="2019-06" db="EMBL/GenBank/DDBJ databases">
        <title>Sorghum-associated microbial communities from plants grown in Nebraska, USA.</title>
        <authorList>
            <person name="Schachtman D."/>
        </authorList>
    </citation>
    <scope>NUCLEOTIDE SEQUENCE [LARGE SCALE GENOMIC DNA]</scope>
    <source>
        <strain evidence="2 3">2482</strain>
    </source>
</reference>
<dbReference type="Pfam" id="PF01522">
    <property type="entry name" value="Polysacc_deac_1"/>
    <property type="match status" value="1"/>
</dbReference>
<evidence type="ECO:0000259" key="1">
    <source>
        <dbReference type="PROSITE" id="PS51677"/>
    </source>
</evidence>
<feature type="domain" description="NodB homology" evidence="1">
    <location>
        <begin position="15"/>
        <end position="196"/>
    </location>
</feature>
<dbReference type="Proteomes" id="UP000319671">
    <property type="component" value="Unassembled WGS sequence"/>
</dbReference>
<dbReference type="GO" id="GO:0005975">
    <property type="term" value="P:carbohydrate metabolic process"/>
    <property type="evidence" value="ECO:0007669"/>
    <property type="project" value="InterPro"/>
</dbReference>
<dbReference type="InterPro" id="IPR050248">
    <property type="entry name" value="Polysacc_deacetylase_ArnD"/>
</dbReference>
<proteinExistence type="predicted"/>
<dbReference type="InterPro" id="IPR002509">
    <property type="entry name" value="NODB_dom"/>
</dbReference>
<dbReference type="Gene3D" id="3.20.20.370">
    <property type="entry name" value="Glycoside hydrolase/deacetylase"/>
    <property type="match status" value="1"/>
</dbReference>
<dbReference type="SUPFAM" id="SSF88713">
    <property type="entry name" value="Glycoside hydrolase/deacetylase"/>
    <property type="match status" value="1"/>
</dbReference>
<dbReference type="InterPro" id="IPR011330">
    <property type="entry name" value="Glyco_hydro/deAcase_b/a-brl"/>
</dbReference>
<dbReference type="GO" id="GO:0016810">
    <property type="term" value="F:hydrolase activity, acting on carbon-nitrogen (but not peptide) bonds"/>
    <property type="evidence" value="ECO:0007669"/>
    <property type="project" value="InterPro"/>
</dbReference>
<keyword evidence="3" id="KW-1185">Reference proteome</keyword>
<dbReference type="PANTHER" id="PTHR10587">
    <property type="entry name" value="GLYCOSYL TRANSFERASE-RELATED"/>
    <property type="match status" value="1"/>
</dbReference>
<evidence type="ECO:0000313" key="3">
    <source>
        <dbReference type="Proteomes" id="UP000319671"/>
    </source>
</evidence>